<dbReference type="Proteomes" id="UP000651517">
    <property type="component" value="Unassembled WGS sequence"/>
</dbReference>
<dbReference type="RefSeq" id="WP_191725919.1">
    <property type="nucleotide sequence ID" value="NZ_JACSPY010000005.1"/>
</dbReference>
<dbReference type="Gene3D" id="3.40.50.2000">
    <property type="entry name" value="Glycogen Phosphorylase B"/>
    <property type="match status" value="1"/>
</dbReference>
<organism evidence="1 2">
    <name type="scientific">Brevibacterium gallinarum</name>
    <dbReference type="NCBI Taxonomy" id="2762220"/>
    <lineage>
        <taxon>Bacteria</taxon>
        <taxon>Bacillati</taxon>
        <taxon>Actinomycetota</taxon>
        <taxon>Actinomycetes</taxon>
        <taxon>Micrococcales</taxon>
        <taxon>Brevibacteriaceae</taxon>
        <taxon>Brevibacterium</taxon>
    </lineage>
</organism>
<proteinExistence type="predicted"/>
<dbReference type="EMBL" id="JACSPY010000005">
    <property type="protein sequence ID" value="MBD8020447.1"/>
    <property type="molecule type" value="Genomic_DNA"/>
</dbReference>
<accession>A0ABR8WTP6</accession>
<reference evidence="1 2" key="1">
    <citation type="submission" date="2020-08" db="EMBL/GenBank/DDBJ databases">
        <title>A Genomic Blueprint of the Chicken Gut Microbiome.</title>
        <authorList>
            <person name="Gilroy R."/>
            <person name="Ravi A."/>
            <person name="Getino M."/>
            <person name="Pursley I."/>
            <person name="Horton D.L."/>
            <person name="Alikhan N.-F."/>
            <person name="Baker D."/>
            <person name="Gharbi K."/>
            <person name="Hall N."/>
            <person name="Watson M."/>
            <person name="Adriaenssens E.M."/>
            <person name="Foster-Nyarko E."/>
            <person name="Jarju S."/>
            <person name="Secka A."/>
            <person name="Antonio M."/>
            <person name="Oren A."/>
            <person name="Chaudhuri R."/>
            <person name="La Ragione R.M."/>
            <person name="Hildebrand F."/>
            <person name="Pallen M.J."/>
        </authorList>
    </citation>
    <scope>NUCLEOTIDE SEQUENCE [LARGE SCALE GENOMIC DNA]</scope>
    <source>
        <strain evidence="1 2">Re57</strain>
    </source>
</reference>
<dbReference type="SUPFAM" id="SSF53756">
    <property type="entry name" value="UDP-Glycosyltransferase/glycogen phosphorylase"/>
    <property type="match status" value="1"/>
</dbReference>
<evidence type="ECO:0000313" key="1">
    <source>
        <dbReference type="EMBL" id="MBD8020447.1"/>
    </source>
</evidence>
<comment type="caution">
    <text evidence="1">The sequence shown here is derived from an EMBL/GenBank/DDBJ whole genome shotgun (WGS) entry which is preliminary data.</text>
</comment>
<gene>
    <name evidence="1" type="ORF">H9634_06610</name>
</gene>
<protein>
    <submittedName>
        <fullName evidence="1">Glycosyltransferase family 1 protein</fullName>
    </submittedName>
</protein>
<name>A0ABR8WTP6_9MICO</name>
<evidence type="ECO:0000313" key="2">
    <source>
        <dbReference type="Proteomes" id="UP000651517"/>
    </source>
</evidence>
<sequence length="378" mass="40203">MQLTPFGKAGSAMKAPELDTYPRVLSIPAQHPFVDATWPRAAELIRPAELPDDGRWHPHPGLEAEWIRAYAGEFDIVHLHFGFEHRSLAQIRDFIRACADVHAALVVTVHDLANPHLRDQREHRDRLRALTAAAAAVFTLTSGAAAELATDYGVAAEVIAHPPIVPATQDAQVMTASGRRGRSAAVFLKDLRTNIVADPAFYLSLASGLDRSGAWLEVWAHLSSADHPTVTALQAASDSGAAPGLDLHLTDRLPDPVLYRVLSGCAVSVLPYAHGTHSGWLEMCRDLGLSVIAPDCGHYAGQADAPEAVRTYLTGSGASAAEAAVWAIRRGLIPRGDVAGRAAAAQQAYADAYVHAMSPMSAGAAVAAPAMFFTEDEC</sequence>
<keyword evidence="2" id="KW-1185">Reference proteome</keyword>